<evidence type="ECO:0000256" key="1">
    <source>
        <dbReference type="SAM" id="MobiDB-lite"/>
    </source>
</evidence>
<feature type="compositionally biased region" description="Polar residues" evidence="1">
    <location>
        <begin position="37"/>
        <end position="47"/>
    </location>
</feature>
<feature type="compositionally biased region" description="Low complexity" evidence="1">
    <location>
        <begin position="24"/>
        <end position="36"/>
    </location>
</feature>
<evidence type="ECO:0000313" key="2">
    <source>
        <dbReference type="EMBL" id="KAF7345164.1"/>
    </source>
</evidence>
<proteinExistence type="predicted"/>
<protein>
    <submittedName>
        <fullName evidence="2">Uncharacterized protein</fullName>
    </submittedName>
</protein>
<sequence>MFAPSPATAADAINFTSSLETDDSPSSPASVHASPPQTDSFSETTAAGLNGHFLPRVKQRQNETEADPVPLLPLPRVARDGIPEVGAGAKAGLLDEWNGHGCGGGFDERKSKCS</sequence>
<keyword evidence="3" id="KW-1185">Reference proteome</keyword>
<dbReference type="Proteomes" id="UP000623467">
    <property type="component" value="Unassembled WGS sequence"/>
</dbReference>
<evidence type="ECO:0000313" key="3">
    <source>
        <dbReference type="Proteomes" id="UP000623467"/>
    </source>
</evidence>
<feature type="region of interest" description="Disordered" evidence="1">
    <location>
        <begin position="1"/>
        <end position="76"/>
    </location>
</feature>
<gene>
    <name evidence="2" type="ORF">MSAN_01892700</name>
</gene>
<reference evidence="2" key="1">
    <citation type="submission" date="2020-05" db="EMBL/GenBank/DDBJ databases">
        <title>Mycena genomes resolve the evolution of fungal bioluminescence.</title>
        <authorList>
            <person name="Tsai I.J."/>
        </authorList>
    </citation>
    <scope>NUCLEOTIDE SEQUENCE</scope>
    <source>
        <strain evidence="2">160909Yilan</strain>
    </source>
</reference>
<name>A0A8H6XR11_9AGAR</name>
<accession>A0A8H6XR11</accession>
<dbReference type="AlphaFoldDB" id="A0A8H6XR11"/>
<dbReference type="EMBL" id="JACAZH010000020">
    <property type="protein sequence ID" value="KAF7345164.1"/>
    <property type="molecule type" value="Genomic_DNA"/>
</dbReference>
<organism evidence="2 3">
    <name type="scientific">Mycena sanguinolenta</name>
    <dbReference type="NCBI Taxonomy" id="230812"/>
    <lineage>
        <taxon>Eukaryota</taxon>
        <taxon>Fungi</taxon>
        <taxon>Dikarya</taxon>
        <taxon>Basidiomycota</taxon>
        <taxon>Agaricomycotina</taxon>
        <taxon>Agaricomycetes</taxon>
        <taxon>Agaricomycetidae</taxon>
        <taxon>Agaricales</taxon>
        <taxon>Marasmiineae</taxon>
        <taxon>Mycenaceae</taxon>
        <taxon>Mycena</taxon>
    </lineage>
</organism>
<comment type="caution">
    <text evidence="2">The sequence shown here is derived from an EMBL/GenBank/DDBJ whole genome shotgun (WGS) entry which is preliminary data.</text>
</comment>